<organism evidence="3 4">
    <name type="scientific">Marinobacter oulmenensis</name>
    <dbReference type="NCBI Taxonomy" id="643747"/>
    <lineage>
        <taxon>Bacteria</taxon>
        <taxon>Pseudomonadati</taxon>
        <taxon>Pseudomonadota</taxon>
        <taxon>Gammaproteobacteria</taxon>
        <taxon>Pseudomonadales</taxon>
        <taxon>Marinobacteraceae</taxon>
        <taxon>Marinobacter</taxon>
    </lineage>
</organism>
<keyword evidence="4" id="KW-1185">Reference proteome</keyword>
<keyword evidence="1 3" id="KW-0378">Hydrolase</keyword>
<dbReference type="SUPFAM" id="SSF53474">
    <property type="entry name" value="alpha/beta-Hydrolases"/>
    <property type="match status" value="1"/>
</dbReference>
<evidence type="ECO:0000313" key="3">
    <source>
        <dbReference type="EMBL" id="MBB5320860.1"/>
    </source>
</evidence>
<dbReference type="Pfam" id="PF00561">
    <property type="entry name" value="Abhydrolase_1"/>
    <property type="match status" value="1"/>
</dbReference>
<feature type="domain" description="AB hydrolase-1" evidence="2">
    <location>
        <begin position="15"/>
        <end position="250"/>
    </location>
</feature>
<comment type="caution">
    <text evidence="3">The sequence shown here is derived from an EMBL/GenBank/DDBJ whole genome shotgun (WGS) entry which is preliminary data.</text>
</comment>
<dbReference type="Proteomes" id="UP000591735">
    <property type="component" value="Unassembled WGS sequence"/>
</dbReference>
<dbReference type="AlphaFoldDB" id="A0A840UC78"/>
<dbReference type="Gene3D" id="3.40.50.1820">
    <property type="entry name" value="alpha/beta hydrolase"/>
    <property type="match status" value="1"/>
</dbReference>
<proteinExistence type="predicted"/>
<dbReference type="RefSeq" id="WP_183701088.1">
    <property type="nucleotide sequence ID" value="NZ_JACHFE010000003.1"/>
</dbReference>
<accession>A0A840UC78</accession>
<evidence type="ECO:0000259" key="2">
    <source>
        <dbReference type="Pfam" id="PF00561"/>
    </source>
</evidence>
<dbReference type="PRINTS" id="PR00111">
    <property type="entry name" value="ABHYDROLASE"/>
</dbReference>
<sequence>MSVELNHRVSGHGEPLIVLHGLFGSLDNLGIIARQLEDSWQIHALDLRNHGSSPHTDDMDYPSMASDVVAYMDSQGIDRASILGHSMGGKVALQVALSFPERVSAIIAADIAPVTYHPRHDNELEGMKTLDLAGVKSRREAEQQLSEYVPEPGVRQFLLKNLERIPKDQQTGDGHLFRWRLNLPVLGGCYNNLAAAPEGDGPFEGPVLFIKGADSAYIQDKHRDAIKRLFPAAELEVLEDTSHWLHAQKPEAFAALCRQFLEASCP</sequence>
<reference evidence="3 4" key="1">
    <citation type="submission" date="2020-08" db="EMBL/GenBank/DDBJ databases">
        <title>Genomic Encyclopedia of Type Strains, Phase IV (KMG-IV): sequencing the most valuable type-strain genomes for metagenomic binning, comparative biology and taxonomic classification.</title>
        <authorList>
            <person name="Goeker M."/>
        </authorList>
    </citation>
    <scope>NUCLEOTIDE SEQUENCE [LARGE SCALE GENOMIC DNA]</scope>
    <source>
        <strain evidence="3 4">DSM 22359</strain>
    </source>
</reference>
<dbReference type="InterPro" id="IPR000639">
    <property type="entry name" value="Epox_hydrolase-like"/>
</dbReference>
<dbReference type="InterPro" id="IPR000073">
    <property type="entry name" value="AB_hydrolase_1"/>
</dbReference>
<evidence type="ECO:0000256" key="1">
    <source>
        <dbReference type="ARBA" id="ARBA00022801"/>
    </source>
</evidence>
<evidence type="ECO:0000313" key="4">
    <source>
        <dbReference type="Proteomes" id="UP000591735"/>
    </source>
</evidence>
<dbReference type="InterPro" id="IPR029058">
    <property type="entry name" value="AB_hydrolase_fold"/>
</dbReference>
<gene>
    <name evidence="3" type="ORF">HNR38_001346</name>
</gene>
<dbReference type="GO" id="GO:0016787">
    <property type="term" value="F:hydrolase activity"/>
    <property type="evidence" value="ECO:0007669"/>
    <property type="project" value="UniProtKB-KW"/>
</dbReference>
<dbReference type="EC" id="3.1.-.-" evidence="3"/>
<dbReference type="PRINTS" id="PR00412">
    <property type="entry name" value="EPOXHYDRLASE"/>
</dbReference>
<dbReference type="PANTHER" id="PTHR46118">
    <property type="entry name" value="PROTEIN ABHD11"/>
    <property type="match status" value="1"/>
</dbReference>
<name>A0A840UC78_9GAMM</name>
<protein>
    <submittedName>
        <fullName evidence="3">Esterase</fullName>
        <ecNumber evidence="3">3.1.-.-</ecNumber>
    </submittedName>
</protein>
<dbReference type="EMBL" id="JACHFE010000003">
    <property type="protein sequence ID" value="MBB5320860.1"/>
    <property type="molecule type" value="Genomic_DNA"/>
</dbReference>
<dbReference type="PANTHER" id="PTHR46118:SF4">
    <property type="entry name" value="PROTEIN ABHD11"/>
    <property type="match status" value="1"/>
</dbReference>